<dbReference type="EnsemblPlants" id="Pp3c23_8630V3.1">
    <property type="protein sequence ID" value="Pp3c23_8630V3.1"/>
    <property type="gene ID" value="Pp3c23_8630"/>
</dbReference>
<dbReference type="OMA" id="ETIFISM"/>
<dbReference type="PIRSF" id="PIRSF009360">
    <property type="entry name" value="UCP009360"/>
    <property type="match status" value="1"/>
</dbReference>
<dbReference type="GeneID" id="112275742"/>
<dbReference type="Gramene" id="Pp3c23_8630V3.2">
    <property type="protein sequence ID" value="Pp3c23_8630V3.2"/>
    <property type="gene ID" value="Pp3c23_8630"/>
</dbReference>
<evidence type="ECO:0000313" key="9">
    <source>
        <dbReference type="EnsemblPlants" id="Pp3c23_8630V3.1"/>
    </source>
</evidence>
<evidence type="ECO:0000256" key="1">
    <source>
        <dbReference type="ARBA" id="ARBA00007737"/>
    </source>
</evidence>
<reference evidence="8 10" key="2">
    <citation type="journal article" date="2018" name="Plant J.">
        <title>The Physcomitrella patens chromosome-scale assembly reveals moss genome structure and evolution.</title>
        <authorList>
            <person name="Lang D."/>
            <person name="Ullrich K.K."/>
            <person name="Murat F."/>
            <person name="Fuchs J."/>
            <person name="Jenkins J."/>
            <person name="Haas F.B."/>
            <person name="Piednoel M."/>
            <person name="Gundlach H."/>
            <person name="Van Bel M."/>
            <person name="Meyberg R."/>
            <person name="Vives C."/>
            <person name="Morata J."/>
            <person name="Symeonidi A."/>
            <person name="Hiss M."/>
            <person name="Muchero W."/>
            <person name="Kamisugi Y."/>
            <person name="Saleh O."/>
            <person name="Blanc G."/>
            <person name="Decker E.L."/>
            <person name="van Gessel N."/>
            <person name="Grimwood J."/>
            <person name="Hayes R.D."/>
            <person name="Graham S.W."/>
            <person name="Gunter L.E."/>
            <person name="McDaniel S.F."/>
            <person name="Hoernstein S.N.W."/>
            <person name="Larsson A."/>
            <person name="Li F.W."/>
            <person name="Perroud P.F."/>
            <person name="Phillips J."/>
            <person name="Ranjan P."/>
            <person name="Rokshar D.S."/>
            <person name="Rothfels C.J."/>
            <person name="Schneider L."/>
            <person name="Shu S."/>
            <person name="Stevenson D.W."/>
            <person name="Thummler F."/>
            <person name="Tillich M."/>
            <person name="Villarreal Aguilar J.C."/>
            <person name="Widiez T."/>
            <person name="Wong G.K."/>
            <person name="Wymore A."/>
            <person name="Zhang Y."/>
            <person name="Zimmer A.D."/>
            <person name="Quatrano R.S."/>
            <person name="Mayer K.F.X."/>
            <person name="Goodstein D."/>
            <person name="Casacuberta J.M."/>
            <person name="Vandepoele K."/>
            <person name="Reski R."/>
            <person name="Cuming A.C."/>
            <person name="Tuskan G.A."/>
            <person name="Maumus F."/>
            <person name="Salse J."/>
            <person name="Schmutz J."/>
            <person name="Rensing S.A."/>
        </authorList>
    </citation>
    <scope>NUCLEOTIDE SEQUENCE [LARGE SCALE GENOMIC DNA]</scope>
    <source>
        <strain evidence="9 10">cv. Gransden 2004</strain>
    </source>
</reference>
<name>A0A2K1IIJ6_PHYPA</name>
<dbReference type="CDD" id="cd11299">
    <property type="entry name" value="O-FucT_plant"/>
    <property type="match status" value="1"/>
</dbReference>
<dbReference type="InterPro" id="IPR024709">
    <property type="entry name" value="FucosylTrfase_pln"/>
</dbReference>
<evidence type="ECO:0000313" key="8">
    <source>
        <dbReference type="EMBL" id="PNR29098.1"/>
    </source>
</evidence>
<protein>
    <recommendedName>
        <fullName evidence="6">O-fucosyltransferase family protein</fullName>
    </recommendedName>
</protein>
<accession>A0A2K1IIJ6</accession>
<reference evidence="9" key="3">
    <citation type="submission" date="2020-12" db="UniProtKB">
        <authorList>
            <consortium name="EnsemblPlants"/>
        </authorList>
    </citation>
    <scope>IDENTIFICATION</scope>
</reference>
<proteinExistence type="inferred from homology"/>
<keyword evidence="7" id="KW-0812">Transmembrane</keyword>
<comment type="similarity">
    <text evidence="1">Belongs to the glycosyltransferase GT106 family.</text>
</comment>
<evidence type="ECO:0000256" key="3">
    <source>
        <dbReference type="ARBA" id="ARBA00022679"/>
    </source>
</evidence>
<keyword evidence="7" id="KW-1133">Transmembrane helix</keyword>
<evidence type="ECO:0000313" key="10">
    <source>
        <dbReference type="Proteomes" id="UP000006727"/>
    </source>
</evidence>
<evidence type="ECO:0000256" key="5">
    <source>
        <dbReference type="ARBA" id="ARBA00023277"/>
    </source>
</evidence>
<dbReference type="Gramene" id="Pp3c23_8630V3.1">
    <property type="protein sequence ID" value="Pp3c23_8630V3.1"/>
    <property type="gene ID" value="Pp3c23_8630"/>
</dbReference>
<dbReference type="OrthoDB" id="20368at2759"/>
<evidence type="ECO:0000256" key="4">
    <source>
        <dbReference type="ARBA" id="ARBA00023253"/>
    </source>
</evidence>
<gene>
    <name evidence="9" type="primary">LOC112275742</name>
    <name evidence="8" type="ORF">PHYPA_027790</name>
</gene>
<dbReference type="InterPro" id="IPR019378">
    <property type="entry name" value="GDP-Fuc_O-FucTrfase"/>
</dbReference>
<dbReference type="FunCoup" id="A0A2K1IIJ6">
    <property type="interactions" value="2019"/>
</dbReference>
<feature type="transmembrane region" description="Helical" evidence="7">
    <location>
        <begin position="106"/>
        <end position="122"/>
    </location>
</feature>
<dbReference type="PANTHER" id="PTHR31288">
    <property type="entry name" value="O-FUCOSYLTRANSFERASE FAMILY PROTEIN"/>
    <property type="match status" value="1"/>
</dbReference>
<organism evidence="8">
    <name type="scientific">Physcomitrium patens</name>
    <name type="common">Spreading-leaved earth moss</name>
    <name type="synonym">Physcomitrella patens</name>
    <dbReference type="NCBI Taxonomy" id="3218"/>
    <lineage>
        <taxon>Eukaryota</taxon>
        <taxon>Viridiplantae</taxon>
        <taxon>Streptophyta</taxon>
        <taxon>Embryophyta</taxon>
        <taxon>Bryophyta</taxon>
        <taxon>Bryophytina</taxon>
        <taxon>Bryopsida</taxon>
        <taxon>Funariidae</taxon>
        <taxon>Funariales</taxon>
        <taxon>Funariaceae</taxon>
        <taxon>Physcomitrium</taxon>
    </lineage>
</organism>
<evidence type="ECO:0000256" key="7">
    <source>
        <dbReference type="SAM" id="Phobius"/>
    </source>
</evidence>
<reference evidence="8 10" key="1">
    <citation type="journal article" date="2008" name="Science">
        <title>The Physcomitrella genome reveals evolutionary insights into the conquest of land by plants.</title>
        <authorList>
            <person name="Rensing S."/>
            <person name="Lang D."/>
            <person name="Zimmer A."/>
            <person name="Terry A."/>
            <person name="Salamov A."/>
            <person name="Shapiro H."/>
            <person name="Nishiyama T."/>
            <person name="Perroud P.-F."/>
            <person name="Lindquist E."/>
            <person name="Kamisugi Y."/>
            <person name="Tanahashi T."/>
            <person name="Sakakibara K."/>
            <person name="Fujita T."/>
            <person name="Oishi K."/>
            <person name="Shin-I T."/>
            <person name="Kuroki Y."/>
            <person name="Toyoda A."/>
            <person name="Suzuki Y."/>
            <person name="Hashimoto A."/>
            <person name="Yamaguchi K."/>
            <person name="Sugano A."/>
            <person name="Kohara Y."/>
            <person name="Fujiyama A."/>
            <person name="Anterola A."/>
            <person name="Aoki S."/>
            <person name="Ashton N."/>
            <person name="Barbazuk W.B."/>
            <person name="Barker E."/>
            <person name="Bennetzen J."/>
            <person name="Bezanilla M."/>
            <person name="Blankenship R."/>
            <person name="Cho S.H."/>
            <person name="Dutcher S."/>
            <person name="Estelle M."/>
            <person name="Fawcett J.A."/>
            <person name="Gundlach H."/>
            <person name="Hanada K."/>
            <person name="Heyl A."/>
            <person name="Hicks K.A."/>
            <person name="Hugh J."/>
            <person name="Lohr M."/>
            <person name="Mayer K."/>
            <person name="Melkozernov A."/>
            <person name="Murata T."/>
            <person name="Nelson D."/>
            <person name="Pils B."/>
            <person name="Prigge M."/>
            <person name="Reiss B."/>
            <person name="Renner T."/>
            <person name="Rombauts S."/>
            <person name="Rushton P."/>
            <person name="Sanderfoot A."/>
            <person name="Schween G."/>
            <person name="Shiu S.-H."/>
            <person name="Stueber K."/>
            <person name="Theodoulou F.L."/>
            <person name="Tu H."/>
            <person name="Van de Peer Y."/>
            <person name="Verrier P.J."/>
            <person name="Waters E."/>
            <person name="Wood A."/>
            <person name="Yang L."/>
            <person name="Cove D."/>
            <person name="Cuming A."/>
            <person name="Hasebe M."/>
            <person name="Lucas S."/>
            <person name="Mishler D.B."/>
            <person name="Reski R."/>
            <person name="Grigoriev I."/>
            <person name="Quatrano R.S."/>
            <person name="Boore J.L."/>
        </authorList>
    </citation>
    <scope>NUCLEOTIDE SEQUENCE [LARGE SCALE GENOMIC DNA]</scope>
    <source>
        <strain evidence="9 10">cv. Gransden 2004</strain>
    </source>
</reference>
<dbReference type="RefSeq" id="XP_024362124.1">
    <property type="nucleotide sequence ID" value="XM_024506356.2"/>
</dbReference>
<keyword evidence="2" id="KW-0328">Glycosyltransferase</keyword>
<dbReference type="GO" id="GO:0016757">
    <property type="term" value="F:glycosyltransferase activity"/>
    <property type="evidence" value="ECO:0000318"/>
    <property type="project" value="GO_Central"/>
</dbReference>
<evidence type="ECO:0000256" key="2">
    <source>
        <dbReference type="ARBA" id="ARBA00022676"/>
    </source>
</evidence>
<keyword evidence="4" id="KW-0294">Fucose metabolism</keyword>
<dbReference type="GO" id="GO:0005794">
    <property type="term" value="C:Golgi apparatus"/>
    <property type="evidence" value="ECO:0000318"/>
    <property type="project" value="GO_Central"/>
</dbReference>
<dbReference type="EnsemblPlants" id="Pp3c23_8630V3.2">
    <property type="protein sequence ID" value="Pp3c23_8630V3.2"/>
    <property type="gene ID" value="Pp3c23_8630"/>
</dbReference>
<dbReference type="GO" id="GO:0006004">
    <property type="term" value="P:fucose metabolic process"/>
    <property type="evidence" value="ECO:0007669"/>
    <property type="project" value="UniProtKB-KW"/>
</dbReference>
<keyword evidence="7" id="KW-0472">Membrane</keyword>
<keyword evidence="10" id="KW-1185">Reference proteome</keyword>
<keyword evidence="3" id="KW-0808">Transferase</keyword>
<keyword evidence="5" id="KW-0119">Carbohydrate metabolism</keyword>
<dbReference type="PaxDb" id="3218-PP1S10_174V6.1"/>
<dbReference type="EMBL" id="ABEU02000023">
    <property type="protein sequence ID" value="PNR29098.1"/>
    <property type="molecule type" value="Genomic_DNA"/>
</dbReference>
<sequence>MQNGTDHKREKFFTPAFQLGLNHVIAFVSSPLISPANSPRHFRERPHGVRPMPIREPKVKYDSPRVKFGSPAVKFGSPVVKPRLSSTWLQKLTHWLLLFFRRRNRVLLLIPFIYVMGTLLYMEGDFAMKFPSFPGRYRPGSVYRSYRVFENLWPEMERADYSSDGVWSGWEYPKEGGGYTPCLNSVYQDPGLPDSNGYILVKANGGLNQQRSTICNAVAVAKLMNATLIVPHFHFNTVWKDPSTFGDIFDEDHFIESLSKQVRILRALPQEMLDRYDNGSMIFKMKVTAWSLPRFYLEEALPVLIEREVVKFSPFANRLAYDGIPTEIQKLRCYSNFVALRFAQPIADMGNMLVSRMKSKCAKMNGNYVAIHLRFEEDMVAFSQCVYDDDEEEKTRLDNTRERDWRGKFTREGRANAPPDEIRRNGKCPLTPVEVGMMLRGMGFDKNTPIYLAAGVIYKGEESMEPLRRMFPYIHSKDTLLSSEEHKQFEGFSSRLAALDYIVCLHSEVFVTTQGGNFPQILMGHRRFLNKGHSRTINPDKRHLVRLLDNPHIEWDIFRKSLTDMRRQSDINGFQLRKPIPVKTDDHFTQPPKASLYTHPAPECLCAEPATSTESTQTLVSEA</sequence>
<dbReference type="Proteomes" id="UP000006727">
    <property type="component" value="Chromosome 23"/>
</dbReference>
<dbReference type="PANTHER" id="PTHR31288:SF22">
    <property type="entry name" value="O-FUCOSYLTRANSFERASE 9"/>
    <property type="match status" value="1"/>
</dbReference>
<dbReference type="AlphaFoldDB" id="A0A2K1IIJ6"/>
<dbReference type="KEGG" id="ppp:112275742"/>
<evidence type="ECO:0000256" key="6">
    <source>
        <dbReference type="ARBA" id="ARBA00030350"/>
    </source>
</evidence>
<dbReference type="Pfam" id="PF10250">
    <property type="entry name" value="O-FucT"/>
    <property type="match status" value="1"/>
</dbReference>